<accession>A0A923EAQ3</accession>
<dbReference type="EMBL" id="JAAZWO010000035">
    <property type="protein sequence ID" value="MBC2399767.1"/>
    <property type="molecule type" value="Genomic_DNA"/>
</dbReference>
<evidence type="ECO:0000313" key="2">
    <source>
        <dbReference type="Proteomes" id="UP000563151"/>
    </source>
</evidence>
<name>A0A923EAQ3_CLOTT</name>
<evidence type="ECO:0000313" key="1">
    <source>
        <dbReference type="EMBL" id="MBC2399767.1"/>
    </source>
</evidence>
<dbReference type="Proteomes" id="UP000563151">
    <property type="component" value="Unassembled WGS sequence"/>
</dbReference>
<comment type="caution">
    <text evidence="1">The sequence shown here is derived from an EMBL/GenBank/DDBJ whole genome shotgun (WGS) entry which is preliminary data.</text>
</comment>
<dbReference type="RefSeq" id="WP_035149666.1">
    <property type="nucleotide sequence ID" value="NZ_JAAZWO010000035.1"/>
</dbReference>
<reference evidence="1 2" key="1">
    <citation type="submission" date="2020-04" db="EMBL/GenBank/DDBJ databases">
        <title>Genomic insights into acetone-butanol-ethanol (ABE) fermentation by sequencing solventogenic clostridia strains.</title>
        <authorList>
            <person name="Brown S."/>
        </authorList>
    </citation>
    <scope>NUCLEOTIDE SEQUENCE [LARGE SCALE GENOMIC DNA]</scope>
    <source>
        <strain evidence="1 2">DJ011</strain>
    </source>
</reference>
<keyword evidence="2" id="KW-1185">Reference proteome</keyword>
<dbReference type="AlphaFoldDB" id="A0A923EAQ3"/>
<proteinExistence type="predicted"/>
<dbReference type="Pfam" id="PF11148">
    <property type="entry name" value="DUF2922"/>
    <property type="match status" value="1"/>
</dbReference>
<dbReference type="InterPro" id="IPR021321">
    <property type="entry name" value="DUF2922"/>
</dbReference>
<organism evidence="1 2">
    <name type="scientific">Clostridium tetanomorphum</name>
    <dbReference type="NCBI Taxonomy" id="1553"/>
    <lineage>
        <taxon>Bacteria</taxon>
        <taxon>Bacillati</taxon>
        <taxon>Bacillota</taxon>
        <taxon>Clostridia</taxon>
        <taxon>Eubacteriales</taxon>
        <taxon>Clostridiaceae</taxon>
        <taxon>Clostridium</taxon>
    </lineage>
</organism>
<sequence length="72" mass="8260">MEKKLIMKFKDNLDKKVPITITEIKEDITKEEVVALMDTILQKHQVFDLKAPLVAKVSADIEDKTVNEIYTA</sequence>
<gene>
    <name evidence="1" type="ORF">HGG79_18640</name>
</gene>
<protein>
    <submittedName>
        <fullName evidence="1">DUF2922 domain-containing protein</fullName>
    </submittedName>
</protein>